<proteinExistence type="predicted"/>
<dbReference type="EMBL" id="JYDI01000061">
    <property type="protein sequence ID" value="KRY55000.1"/>
    <property type="molecule type" value="Genomic_DNA"/>
</dbReference>
<evidence type="ECO:0000313" key="2">
    <source>
        <dbReference type="Proteomes" id="UP000054653"/>
    </source>
</evidence>
<protein>
    <submittedName>
        <fullName evidence="1">Uncharacterized protein</fullName>
    </submittedName>
</protein>
<gene>
    <name evidence="1" type="ORF">T03_10761</name>
</gene>
<comment type="caution">
    <text evidence="1">The sequence shown here is derived from an EMBL/GenBank/DDBJ whole genome shotgun (WGS) entry which is preliminary data.</text>
</comment>
<sequence>MLFINLNFKFKFKCNGPLPRAGSSASSTWVLTLWVFGDGPVLTGVFPFFSVSRFPDGIATIKRNKQ</sequence>
<evidence type="ECO:0000313" key="1">
    <source>
        <dbReference type="EMBL" id="KRY55000.1"/>
    </source>
</evidence>
<keyword evidence="2" id="KW-1185">Reference proteome</keyword>
<dbReference type="AlphaFoldDB" id="A0A0V1D0N6"/>
<dbReference type="Proteomes" id="UP000054653">
    <property type="component" value="Unassembled WGS sequence"/>
</dbReference>
<organism evidence="1 2">
    <name type="scientific">Trichinella britovi</name>
    <name type="common">Parasitic roundworm</name>
    <dbReference type="NCBI Taxonomy" id="45882"/>
    <lineage>
        <taxon>Eukaryota</taxon>
        <taxon>Metazoa</taxon>
        <taxon>Ecdysozoa</taxon>
        <taxon>Nematoda</taxon>
        <taxon>Enoplea</taxon>
        <taxon>Dorylaimia</taxon>
        <taxon>Trichinellida</taxon>
        <taxon>Trichinellidae</taxon>
        <taxon>Trichinella</taxon>
    </lineage>
</organism>
<reference evidence="1 2" key="1">
    <citation type="submission" date="2015-01" db="EMBL/GenBank/DDBJ databases">
        <title>Evolution of Trichinella species and genotypes.</title>
        <authorList>
            <person name="Korhonen P.K."/>
            <person name="Edoardo P."/>
            <person name="Giuseppe L.R."/>
            <person name="Gasser R.B."/>
        </authorList>
    </citation>
    <scope>NUCLEOTIDE SEQUENCE [LARGE SCALE GENOMIC DNA]</scope>
    <source>
        <strain evidence="1">ISS120</strain>
    </source>
</reference>
<name>A0A0V1D0N6_TRIBR</name>
<accession>A0A0V1D0N6</accession>